<dbReference type="SUPFAM" id="SSF53474">
    <property type="entry name" value="alpha/beta-Hydrolases"/>
    <property type="match status" value="1"/>
</dbReference>
<name>A0ABQ8IET5_9ROSI</name>
<gene>
    <name evidence="2" type="ORF">JRO89_XS02G0044600</name>
</gene>
<evidence type="ECO:0000313" key="2">
    <source>
        <dbReference type="EMBL" id="KAH7575080.1"/>
    </source>
</evidence>
<sequence length="302" mass="34120">MLNLFSIYKPILHGVMKLAGMSPRKVEIQPGTVLNIWAPTTTRPHHKPAVVLLHGFAMDGILTWQLQVLALVRNYAVYVPDFLFFGGSVTDRAERTVEFQSECMARGLRQLGVEKCTLVGLSYGGMVGFKMAEMYPDLVRSMIVTCSVMALIESVSNAGLERIGFPTWSDFLLPKTPKAVKIMFDTASYKLPNLPTFVYKDILEAMFNNRKERHELLEALVTSDKAFTIPRYPQKIHLLWGEKDKIFDMETAHNLKEQVGEKATLEAIEKAGHLVNLERPCVYNSHLKKILASLVEENVQHN</sequence>
<evidence type="ECO:0000313" key="3">
    <source>
        <dbReference type="Proteomes" id="UP000827721"/>
    </source>
</evidence>
<dbReference type="PANTHER" id="PTHR43139:SF22">
    <property type="entry name" value="AB HYDROLASE-1 DOMAIN-CONTAINING PROTEIN"/>
    <property type="match status" value="1"/>
</dbReference>
<protein>
    <recommendedName>
        <fullName evidence="1">AB hydrolase-1 domain-containing protein</fullName>
    </recommendedName>
</protein>
<dbReference type="PANTHER" id="PTHR43139">
    <property type="entry name" value="SI:DKEY-122A22.2"/>
    <property type="match status" value="1"/>
</dbReference>
<keyword evidence="3" id="KW-1185">Reference proteome</keyword>
<reference evidence="2 3" key="1">
    <citation type="submission" date="2021-02" db="EMBL/GenBank/DDBJ databases">
        <title>Plant Genome Project.</title>
        <authorList>
            <person name="Zhang R.-G."/>
        </authorList>
    </citation>
    <scope>NUCLEOTIDE SEQUENCE [LARGE SCALE GENOMIC DNA]</scope>
    <source>
        <tissue evidence="2">Leaves</tissue>
    </source>
</reference>
<dbReference type="PRINTS" id="PR00412">
    <property type="entry name" value="EPOXHYDRLASE"/>
</dbReference>
<dbReference type="EMBL" id="JAFEMO010000002">
    <property type="protein sequence ID" value="KAH7575080.1"/>
    <property type="molecule type" value="Genomic_DNA"/>
</dbReference>
<feature type="domain" description="AB hydrolase-1" evidence="1">
    <location>
        <begin position="48"/>
        <end position="280"/>
    </location>
</feature>
<comment type="caution">
    <text evidence="2">The sequence shown here is derived from an EMBL/GenBank/DDBJ whole genome shotgun (WGS) entry which is preliminary data.</text>
</comment>
<organism evidence="2 3">
    <name type="scientific">Xanthoceras sorbifolium</name>
    <dbReference type="NCBI Taxonomy" id="99658"/>
    <lineage>
        <taxon>Eukaryota</taxon>
        <taxon>Viridiplantae</taxon>
        <taxon>Streptophyta</taxon>
        <taxon>Embryophyta</taxon>
        <taxon>Tracheophyta</taxon>
        <taxon>Spermatophyta</taxon>
        <taxon>Magnoliopsida</taxon>
        <taxon>eudicotyledons</taxon>
        <taxon>Gunneridae</taxon>
        <taxon>Pentapetalae</taxon>
        <taxon>rosids</taxon>
        <taxon>malvids</taxon>
        <taxon>Sapindales</taxon>
        <taxon>Sapindaceae</taxon>
        <taxon>Xanthoceroideae</taxon>
        <taxon>Xanthoceras</taxon>
    </lineage>
</organism>
<dbReference type="InterPro" id="IPR000639">
    <property type="entry name" value="Epox_hydrolase-like"/>
</dbReference>
<dbReference type="InterPro" id="IPR052370">
    <property type="entry name" value="Meta-cleavage_hydrolase"/>
</dbReference>
<dbReference type="Pfam" id="PF00561">
    <property type="entry name" value="Abhydrolase_1"/>
    <property type="match status" value="1"/>
</dbReference>
<proteinExistence type="predicted"/>
<dbReference type="InterPro" id="IPR000073">
    <property type="entry name" value="AB_hydrolase_1"/>
</dbReference>
<dbReference type="Proteomes" id="UP000827721">
    <property type="component" value="Unassembled WGS sequence"/>
</dbReference>
<accession>A0ABQ8IET5</accession>
<dbReference type="InterPro" id="IPR029058">
    <property type="entry name" value="AB_hydrolase_fold"/>
</dbReference>
<evidence type="ECO:0000259" key="1">
    <source>
        <dbReference type="Pfam" id="PF00561"/>
    </source>
</evidence>
<dbReference type="PRINTS" id="PR00111">
    <property type="entry name" value="ABHYDROLASE"/>
</dbReference>
<dbReference type="Gene3D" id="3.40.50.1820">
    <property type="entry name" value="alpha/beta hydrolase"/>
    <property type="match status" value="1"/>
</dbReference>